<reference evidence="1" key="2">
    <citation type="journal article" date="2015" name="Data Brief">
        <title>Shoot transcriptome of the giant reed, Arundo donax.</title>
        <authorList>
            <person name="Barrero R.A."/>
            <person name="Guerrero F.D."/>
            <person name="Moolhuijzen P."/>
            <person name="Goolsby J.A."/>
            <person name="Tidwell J."/>
            <person name="Bellgard S.E."/>
            <person name="Bellgard M.I."/>
        </authorList>
    </citation>
    <scope>NUCLEOTIDE SEQUENCE</scope>
    <source>
        <tissue evidence="1">Shoot tissue taken approximately 20 cm above the soil surface</tissue>
    </source>
</reference>
<proteinExistence type="predicted"/>
<evidence type="ECO:0000313" key="1">
    <source>
        <dbReference type="EMBL" id="JAE25080.1"/>
    </source>
</evidence>
<accession>A0A0A9GIY8</accession>
<organism evidence="1">
    <name type="scientific">Arundo donax</name>
    <name type="common">Giant reed</name>
    <name type="synonym">Donax arundinaceus</name>
    <dbReference type="NCBI Taxonomy" id="35708"/>
    <lineage>
        <taxon>Eukaryota</taxon>
        <taxon>Viridiplantae</taxon>
        <taxon>Streptophyta</taxon>
        <taxon>Embryophyta</taxon>
        <taxon>Tracheophyta</taxon>
        <taxon>Spermatophyta</taxon>
        <taxon>Magnoliopsida</taxon>
        <taxon>Liliopsida</taxon>
        <taxon>Poales</taxon>
        <taxon>Poaceae</taxon>
        <taxon>PACMAD clade</taxon>
        <taxon>Arundinoideae</taxon>
        <taxon>Arundineae</taxon>
        <taxon>Arundo</taxon>
    </lineage>
</organism>
<reference evidence="1" key="1">
    <citation type="submission" date="2014-09" db="EMBL/GenBank/DDBJ databases">
        <authorList>
            <person name="Magalhaes I.L.F."/>
            <person name="Oliveira U."/>
            <person name="Santos F.R."/>
            <person name="Vidigal T.H.D.A."/>
            <person name="Brescovit A.D."/>
            <person name="Santos A.J."/>
        </authorList>
    </citation>
    <scope>NUCLEOTIDE SEQUENCE</scope>
    <source>
        <tissue evidence="1">Shoot tissue taken approximately 20 cm above the soil surface</tissue>
    </source>
</reference>
<name>A0A0A9GIY8_ARUDO</name>
<sequence>MSRSKLLVPETHHDLAALDEVHPLVNCSCDIFQVLVL</sequence>
<protein>
    <submittedName>
        <fullName evidence="1">Uncharacterized protein</fullName>
    </submittedName>
</protein>
<dbReference type="AlphaFoldDB" id="A0A0A9GIY8"/>
<dbReference type="EMBL" id="GBRH01172816">
    <property type="protein sequence ID" value="JAE25080.1"/>
    <property type="molecule type" value="Transcribed_RNA"/>
</dbReference>